<evidence type="ECO:0000256" key="4">
    <source>
        <dbReference type="ARBA" id="ARBA00022669"/>
    </source>
</evidence>
<keyword evidence="3" id="KW-0964">Secreted</keyword>
<dbReference type="SMART" id="SM00257">
    <property type="entry name" value="LysM"/>
    <property type="match status" value="2"/>
</dbReference>
<dbReference type="InterPro" id="IPR001579">
    <property type="entry name" value="Glyco_hydro_18_chit_AS"/>
</dbReference>
<dbReference type="GO" id="GO:0000272">
    <property type="term" value="P:polysaccharide catabolic process"/>
    <property type="evidence" value="ECO:0007669"/>
    <property type="project" value="UniProtKB-KW"/>
</dbReference>
<gene>
    <name evidence="17" type="ORF">N0V84_007894</name>
</gene>
<dbReference type="SUPFAM" id="SSF51445">
    <property type="entry name" value="(Trans)glycosidases"/>
    <property type="match status" value="1"/>
</dbReference>
<dbReference type="Gene3D" id="3.20.20.80">
    <property type="entry name" value="Glycosidases"/>
    <property type="match status" value="1"/>
</dbReference>
<evidence type="ECO:0000256" key="13">
    <source>
        <dbReference type="SAM" id="MobiDB-lite"/>
    </source>
</evidence>
<dbReference type="InterPro" id="IPR036861">
    <property type="entry name" value="Endochitinase-like_sf"/>
</dbReference>
<evidence type="ECO:0000256" key="10">
    <source>
        <dbReference type="ARBA" id="ARBA00023326"/>
    </source>
</evidence>
<evidence type="ECO:0000259" key="16">
    <source>
        <dbReference type="PROSITE" id="PS51910"/>
    </source>
</evidence>
<keyword evidence="9 12" id="KW-0326">Glycosidase</keyword>
<dbReference type="InterPro" id="IPR018392">
    <property type="entry name" value="LysM"/>
</dbReference>
<evidence type="ECO:0000259" key="15">
    <source>
        <dbReference type="PROSITE" id="PS51782"/>
    </source>
</evidence>
<dbReference type="PROSITE" id="PS01095">
    <property type="entry name" value="GH18_1"/>
    <property type="match status" value="1"/>
</dbReference>
<keyword evidence="5 12" id="KW-0378">Hydrolase</keyword>
<evidence type="ECO:0000256" key="11">
    <source>
        <dbReference type="ARBA" id="ARBA00044955"/>
    </source>
</evidence>
<evidence type="ECO:0000256" key="5">
    <source>
        <dbReference type="ARBA" id="ARBA00022801"/>
    </source>
</evidence>
<dbReference type="InterPro" id="IPR017853">
    <property type="entry name" value="GH"/>
</dbReference>
<protein>
    <recommendedName>
        <fullName evidence="19">Chitinase</fullName>
    </recommendedName>
</protein>
<proteinExistence type="inferred from homology"/>
<feature type="domain" description="GH18" evidence="16">
    <location>
        <begin position="556"/>
        <end position="746"/>
    </location>
</feature>
<feature type="region of interest" description="Disordered" evidence="13">
    <location>
        <begin position="469"/>
        <end position="491"/>
    </location>
</feature>
<evidence type="ECO:0000256" key="7">
    <source>
        <dbReference type="ARBA" id="ARBA00023026"/>
    </source>
</evidence>
<feature type="signal peptide" evidence="14">
    <location>
        <begin position="1"/>
        <end position="30"/>
    </location>
</feature>
<evidence type="ECO:0000256" key="2">
    <source>
        <dbReference type="ARBA" id="ARBA00004613"/>
    </source>
</evidence>
<feature type="chain" id="PRO_5040838175" description="Chitinase" evidence="14">
    <location>
        <begin position="31"/>
        <end position="746"/>
    </location>
</feature>
<dbReference type="PANTHER" id="PTHR47700">
    <property type="entry name" value="V CHITINASE, PUTATIVE (AFU_ORTHOLOGUE AFUA_6G13720)-RELATED"/>
    <property type="match status" value="1"/>
</dbReference>
<evidence type="ECO:0000256" key="1">
    <source>
        <dbReference type="ARBA" id="ARBA00000822"/>
    </source>
</evidence>
<dbReference type="Pfam" id="PF00187">
    <property type="entry name" value="Chitin_bind_1"/>
    <property type="match status" value="1"/>
</dbReference>
<keyword evidence="10" id="KW-0624">Polysaccharide degradation</keyword>
<feature type="domain" description="LysM" evidence="15">
    <location>
        <begin position="410"/>
        <end position="459"/>
    </location>
</feature>
<feature type="region of interest" description="Disordered" evidence="13">
    <location>
        <begin position="305"/>
        <end position="326"/>
    </location>
</feature>
<dbReference type="EMBL" id="JAPEUR010000182">
    <property type="protein sequence ID" value="KAJ4316379.1"/>
    <property type="molecule type" value="Genomic_DNA"/>
</dbReference>
<evidence type="ECO:0000256" key="9">
    <source>
        <dbReference type="ARBA" id="ARBA00023295"/>
    </source>
</evidence>
<dbReference type="AlphaFoldDB" id="A0A9W8W945"/>
<dbReference type="Gene3D" id="3.10.350.10">
    <property type="entry name" value="LysM domain"/>
    <property type="match status" value="2"/>
</dbReference>
<evidence type="ECO:0000256" key="12">
    <source>
        <dbReference type="RuleBase" id="RU000489"/>
    </source>
</evidence>
<organism evidence="17 18">
    <name type="scientific">Fusarium piperis</name>
    <dbReference type="NCBI Taxonomy" id="1435070"/>
    <lineage>
        <taxon>Eukaryota</taxon>
        <taxon>Fungi</taxon>
        <taxon>Dikarya</taxon>
        <taxon>Ascomycota</taxon>
        <taxon>Pezizomycotina</taxon>
        <taxon>Sordariomycetes</taxon>
        <taxon>Hypocreomycetidae</taxon>
        <taxon>Hypocreales</taxon>
        <taxon>Nectriaceae</taxon>
        <taxon>Fusarium</taxon>
        <taxon>Fusarium solani species complex</taxon>
    </lineage>
</organism>
<dbReference type="SUPFAM" id="SSF54106">
    <property type="entry name" value="LysM domain"/>
    <property type="match status" value="1"/>
</dbReference>
<evidence type="ECO:0000313" key="17">
    <source>
        <dbReference type="EMBL" id="KAJ4316379.1"/>
    </source>
</evidence>
<comment type="catalytic activity">
    <reaction evidence="1">
        <text>Random endo-hydrolysis of N-acetyl-beta-D-glucosaminide (1-&gt;4)-beta-linkages in chitin and chitodextrins.</text>
        <dbReference type="EC" id="3.2.1.14"/>
    </reaction>
</comment>
<dbReference type="OrthoDB" id="73875at2759"/>
<dbReference type="Pfam" id="PF00704">
    <property type="entry name" value="Glyco_hydro_18"/>
    <property type="match status" value="1"/>
</dbReference>
<accession>A0A9W8W945</accession>
<dbReference type="InterPro" id="IPR001223">
    <property type="entry name" value="Glyco_hydro18_cat"/>
</dbReference>
<sequence>MRLYPTSILVSLVYGATLVLSAINVDGSHATEPASEDNLDDLSPIDDTNAYHPDNHDCPLPCVDYTNTHSWIPYLSVERLNRCKAPMLLQFSISQPLDDQHSTILIRSCTIGSHMTAAKIANEKPVDNPKKDDTLVDGGSLNAAPACIIPGTPVDTKLSVGKGDSGKGDAEDIASLLEGMTKFFGAKDNCNEKFLFGYYKQTVASIYIGPGLGKSTAKSGLQAFGKYIGAEASATNQTVAELCGNGRKPEQVFGIAIDTTGNLATVQKAALGWSKGTCAIKGNIQATGEFLSVQVFDLAGDDAQFLDGHPTPPSTPTPSPTHAGSSARFLRSLKHDQLFKRAVCKYMRVEDGDSCTTLSTRCGIRGADFLKYNTKSNLCATLKGGDYVCCSAGDPYKPPAPEPNADGTCKAHLIENGDSCDSLAKKFGVTVQDIEKWNAKKTWAWTECKDMLIGYNMCVGPGLPPMPPPQNGAECGPLVPGTKPPKDSSTSLADLNPCPLKACCSNWGFCGVFPDHCTMNAPKDGGPGTKKPGFKNTCVSNCNREIKENSGPPDEFGRIGYYEAFGMDRECLQLEAKDANTDGSYTHIHWAFASIDPKNWKPVIVQGKDQWSDFKKLKEKRIVSLGGWADSTEPDKYNIIRSAIIQNRETFASNLAQFVKDEGIDGIDIDWEYPGAPDIMADGKPIGQKTDGLNYLRFLTVLKGKMPTGKTVSIAAPASYWYLKQFPIDQITKVIDYGKGYLCLEY</sequence>
<evidence type="ECO:0000256" key="3">
    <source>
        <dbReference type="ARBA" id="ARBA00022525"/>
    </source>
</evidence>
<dbReference type="GO" id="GO:0006032">
    <property type="term" value="P:chitin catabolic process"/>
    <property type="evidence" value="ECO:0007669"/>
    <property type="project" value="UniProtKB-KW"/>
</dbReference>
<dbReference type="GO" id="GO:0008061">
    <property type="term" value="F:chitin binding"/>
    <property type="evidence" value="ECO:0007669"/>
    <property type="project" value="UniProtKB-KW"/>
</dbReference>
<dbReference type="InterPro" id="IPR036779">
    <property type="entry name" value="LysM_dom_sf"/>
</dbReference>
<dbReference type="InterPro" id="IPR053214">
    <property type="entry name" value="LysM12-like"/>
</dbReference>
<dbReference type="PANTHER" id="PTHR47700:SF2">
    <property type="entry name" value="CHITINASE"/>
    <property type="match status" value="1"/>
</dbReference>
<keyword evidence="4" id="KW-0147">Chitin-binding</keyword>
<feature type="compositionally biased region" description="Pro residues" evidence="13">
    <location>
        <begin position="310"/>
        <end position="319"/>
    </location>
</feature>
<dbReference type="InterPro" id="IPR001002">
    <property type="entry name" value="Chitin-bd_1"/>
</dbReference>
<dbReference type="SUPFAM" id="SSF57016">
    <property type="entry name" value="Plant lectins/antimicrobial peptides"/>
    <property type="match status" value="1"/>
</dbReference>
<evidence type="ECO:0000256" key="14">
    <source>
        <dbReference type="SAM" id="SignalP"/>
    </source>
</evidence>
<comment type="similarity">
    <text evidence="11">Belongs to the secreted LysM effector family.</text>
</comment>
<dbReference type="Proteomes" id="UP001140502">
    <property type="component" value="Unassembled WGS sequence"/>
</dbReference>
<feature type="domain" description="LysM" evidence="15">
    <location>
        <begin position="345"/>
        <end position="390"/>
    </location>
</feature>
<dbReference type="Pfam" id="PF01476">
    <property type="entry name" value="LysM"/>
    <property type="match status" value="1"/>
</dbReference>
<keyword evidence="6" id="KW-0146">Chitin degradation</keyword>
<dbReference type="SMART" id="SM00270">
    <property type="entry name" value="ChtBD1"/>
    <property type="match status" value="1"/>
</dbReference>
<dbReference type="GO" id="GO:0005576">
    <property type="term" value="C:extracellular region"/>
    <property type="evidence" value="ECO:0007669"/>
    <property type="project" value="UniProtKB-SubCell"/>
</dbReference>
<dbReference type="Gene3D" id="3.30.60.10">
    <property type="entry name" value="Endochitinase-like"/>
    <property type="match status" value="1"/>
</dbReference>
<evidence type="ECO:0008006" key="19">
    <source>
        <dbReference type="Google" id="ProtNLM"/>
    </source>
</evidence>
<evidence type="ECO:0000313" key="18">
    <source>
        <dbReference type="Proteomes" id="UP001140502"/>
    </source>
</evidence>
<dbReference type="CDD" id="cd00118">
    <property type="entry name" value="LysM"/>
    <property type="match status" value="1"/>
</dbReference>
<dbReference type="PROSITE" id="PS51782">
    <property type="entry name" value="LYSM"/>
    <property type="match status" value="2"/>
</dbReference>
<keyword evidence="14" id="KW-0732">Signal</keyword>
<evidence type="ECO:0000256" key="6">
    <source>
        <dbReference type="ARBA" id="ARBA00023024"/>
    </source>
</evidence>
<comment type="caution">
    <text evidence="17">The sequence shown here is derived from an EMBL/GenBank/DDBJ whole genome shotgun (WGS) entry which is preliminary data.</text>
</comment>
<dbReference type="PROSITE" id="PS51910">
    <property type="entry name" value="GH18_2"/>
    <property type="match status" value="1"/>
</dbReference>
<keyword evidence="8" id="KW-0119">Carbohydrate metabolism</keyword>
<name>A0A9W8W945_9HYPO</name>
<dbReference type="CDD" id="cd00035">
    <property type="entry name" value="ChtBD1"/>
    <property type="match status" value="1"/>
</dbReference>
<reference evidence="17" key="1">
    <citation type="submission" date="2022-10" db="EMBL/GenBank/DDBJ databases">
        <title>Tapping the CABI collections for fungal endophytes: first genome assemblies for Collariella, Neodidymelliopsis, Ascochyta clinopodiicola, Didymella pomorum, Didymosphaeria variabile, Neocosmospora piperis and Neocucurbitaria cava.</title>
        <authorList>
            <person name="Hill R."/>
        </authorList>
    </citation>
    <scope>NUCLEOTIDE SEQUENCE</scope>
    <source>
        <strain evidence="17">IMI 366586</strain>
    </source>
</reference>
<evidence type="ECO:0000256" key="8">
    <source>
        <dbReference type="ARBA" id="ARBA00023277"/>
    </source>
</evidence>
<keyword evidence="18" id="KW-1185">Reference proteome</keyword>
<keyword evidence="7" id="KW-0843">Virulence</keyword>
<dbReference type="GO" id="GO:0008843">
    <property type="term" value="F:endochitinase activity"/>
    <property type="evidence" value="ECO:0007669"/>
    <property type="project" value="UniProtKB-EC"/>
</dbReference>
<comment type="subcellular location">
    <subcellularLocation>
        <location evidence="2">Secreted</location>
    </subcellularLocation>
</comment>